<dbReference type="InterPro" id="IPR000477">
    <property type="entry name" value="RT_dom"/>
</dbReference>
<accession>A0A9Q1CX18</accession>
<keyword evidence="8" id="KW-0378">Hydrolase</keyword>
<evidence type="ECO:0000256" key="1">
    <source>
        <dbReference type="ARBA" id="ARBA00010879"/>
    </source>
</evidence>
<evidence type="ECO:0000313" key="11">
    <source>
        <dbReference type="EMBL" id="KAJ8251997.1"/>
    </source>
</evidence>
<evidence type="ECO:0000256" key="5">
    <source>
        <dbReference type="ARBA" id="ARBA00022695"/>
    </source>
</evidence>
<dbReference type="EMBL" id="JAFJMO010000017">
    <property type="protein sequence ID" value="KAJ8251997.1"/>
    <property type="molecule type" value="Genomic_DNA"/>
</dbReference>
<keyword evidence="6" id="KW-0540">Nuclease</keyword>
<evidence type="ECO:0000256" key="8">
    <source>
        <dbReference type="ARBA" id="ARBA00022801"/>
    </source>
</evidence>
<dbReference type="OrthoDB" id="6223232at2759"/>
<feature type="domain" description="Reverse transcriptase" evidence="10">
    <location>
        <begin position="329"/>
        <end position="499"/>
    </location>
</feature>
<dbReference type="GO" id="GO:0008233">
    <property type="term" value="F:peptidase activity"/>
    <property type="evidence" value="ECO:0007669"/>
    <property type="project" value="UniProtKB-KW"/>
</dbReference>
<evidence type="ECO:0000256" key="2">
    <source>
        <dbReference type="ARBA" id="ARBA00012180"/>
    </source>
</evidence>
<keyword evidence="3" id="KW-0645">Protease</keyword>
<dbReference type="PROSITE" id="PS50878">
    <property type="entry name" value="RT_POL"/>
    <property type="match status" value="1"/>
</dbReference>
<evidence type="ECO:0000256" key="4">
    <source>
        <dbReference type="ARBA" id="ARBA00022679"/>
    </source>
</evidence>
<gene>
    <name evidence="11" type="ORF">COCON_G00213090</name>
</gene>
<keyword evidence="9" id="KW-0695">RNA-directed DNA polymerase</keyword>
<organism evidence="11 12">
    <name type="scientific">Conger conger</name>
    <name type="common">Conger eel</name>
    <name type="synonym">Muraena conger</name>
    <dbReference type="NCBI Taxonomy" id="82655"/>
    <lineage>
        <taxon>Eukaryota</taxon>
        <taxon>Metazoa</taxon>
        <taxon>Chordata</taxon>
        <taxon>Craniata</taxon>
        <taxon>Vertebrata</taxon>
        <taxon>Euteleostomi</taxon>
        <taxon>Actinopterygii</taxon>
        <taxon>Neopterygii</taxon>
        <taxon>Teleostei</taxon>
        <taxon>Anguilliformes</taxon>
        <taxon>Congridae</taxon>
        <taxon>Conger</taxon>
    </lineage>
</organism>
<dbReference type="Proteomes" id="UP001152803">
    <property type="component" value="Unassembled WGS sequence"/>
</dbReference>
<evidence type="ECO:0000256" key="7">
    <source>
        <dbReference type="ARBA" id="ARBA00022759"/>
    </source>
</evidence>
<dbReference type="GO" id="GO:0004523">
    <property type="term" value="F:RNA-DNA hybrid ribonuclease activity"/>
    <property type="evidence" value="ECO:0007669"/>
    <property type="project" value="UniProtKB-EC"/>
</dbReference>
<evidence type="ECO:0000313" key="12">
    <source>
        <dbReference type="Proteomes" id="UP001152803"/>
    </source>
</evidence>
<dbReference type="AlphaFoldDB" id="A0A9Q1CX18"/>
<sequence length="535" mass="59732">MEQKLEHISGDISTLTGKITAIEMAMETKDTSFLKSYKNIKERAQCTLQDPELLSGALIDVAKHLDNLTFRVWEKMLGMVQYTPVMLDPNTTRASLSLSDDLTTVRHTGLVEVSETEVNMANNVNFLRLLEFWESSAAAWFAQAEAQCAIRAIVEDDARYFHVVAALGSSTAARTVGFITSPPEHDKYKAFKSHLLRTFELSRSERARRLLSVNSLGDDKPSVHMERLLGWLVDVKNNRLIDAMTFSSFACVRDEATYGGLSGSLSGSDKYQRLLGEFPSLTQPTFSAATAKHGVEHHVVTEGPPVYVRARRLNPDRLAVAKAEFTNMERLGIIRRSDSPWASPLHIVPKPDGGWRPCGDYRRLNDATTPDRYPVPHIQDFSTHLAGKRVFSKVDLVRGYHQVAVRPSDVPKTAVITPFGLFEFLRMPFGLKNAAQSFQQLMDSVLRDMPFILVGSTSEEEHMLHLRELFTRLSQHGLIINPTKCLFGLSSIRFLGHIIDKDGAAPLPAKVEAVSAFPRPPTARALQEFLGMVQD</sequence>
<keyword evidence="7" id="KW-0255">Endonuclease</keyword>
<comment type="similarity">
    <text evidence="1">Belongs to the beta type-B retroviral polymerase family. HERV class-II K(HML-2) pol subfamily.</text>
</comment>
<keyword evidence="5" id="KW-0548">Nucleotidyltransferase</keyword>
<dbReference type="GO" id="GO:0003964">
    <property type="term" value="F:RNA-directed DNA polymerase activity"/>
    <property type="evidence" value="ECO:0007669"/>
    <property type="project" value="UniProtKB-KW"/>
</dbReference>
<dbReference type="CDD" id="cd01647">
    <property type="entry name" value="RT_LTR"/>
    <property type="match status" value="1"/>
</dbReference>
<protein>
    <recommendedName>
        <fullName evidence="2">ribonuclease H</fullName>
        <ecNumber evidence="2">3.1.26.4</ecNumber>
    </recommendedName>
</protein>
<dbReference type="Pfam" id="PF00078">
    <property type="entry name" value="RVT_1"/>
    <property type="match status" value="1"/>
</dbReference>
<keyword evidence="4" id="KW-0808">Transferase</keyword>
<dbReference type="GO" id="GO:0006508">
    <property type="term" value="P:proteolysis"/>
    <property type="evidence" value="ECO:0007669"/>
    <property type="project" value="UniProtKB-KW"/>
</dbReference>
<dbReference type="PANTHER" id="PTHR37984">
    <property type="entry name" value="PROTEIN CBG26694"/>
    <property type="match status" value="1"/>
</dbReference>
<name>A0A9Q1CX18_CONCO</name>
<dbReference type="SUPFAM" id="SSF56672">
    <property type="entry name" value="DNA/RNA polymerases"/>
    <property type="match status" value="1"/>
</dbReference>
<evidence type="ECO:0000256" key="3">
    <source>
        <dbReference type="ARBA" id="ARBA00022670"/>
    </source>
</evidence>
<dbReference type="Pfam" id="PF23055">
    <property type="entry name" value="DUF7041"/>
    <property type="match status" value="1"/>
</dbReference>
<proteinExistence type="inferred from homology"/>
<dbReference type="Gene3D" id="3.10.10.10">
    <property type="entry name" value="HIV Type 1 Reverse Transcriptase, subunit A, domain 1"/>
    <property type="match status" value="1"/>
</dbReference>
<dbReference type="InterPro" id="IPR055469">
    <property type="entry name" value="DUF7041"/>
</dbReference>
<dbReference type="PANTHER" id="PTHR37984:SF5">
    <property type="entry name" value="PROTEIN NYNRIN-LIKE"/>
    <property type="match status" value="1"/>
</dbReference>
<reference evidence="11" key="1">
    <citation type="journal article" date="2023" name="Science">
        <title>Genome structures resolve the early diversification of teleost fishes.</title>
        <authorList>
            <person name="Parey E."/>
            <person name="Louis A."/>
            <person name="Montfort J."/>
            <person name="Bouchez O."/>
            <person name="Roques C."/>
            <person name="Iampietro C."/>
            <person name="Lluch J."/>
            <person name="Castinel A."/>
            <person name="Donnadieu C."/>
            <person name="Desvignes T."/>
            <person name="Floi Bucao C."/>
            <person name="Jouanno E."/>
            <person name="Wen M."/>
            <person name="Mejri S."/>
            <person name="Dirks R."/>
            <person name="Jansen H."/>
            <person name="Henkel C."/>
            <person name="Chen W.J."/>
            <person name="Zahm M."/>
            <person name="Cabau C."/>
            <person name="Klopp C."/>
            <person name="Thompson A.W."/>
            <person name="Robinson-Rechavi M."/>
            <person name="Braasch I."/>
            <person name="Lecointre G."/>
            <person name="Bobe J."/>
            <person name="Postlethwait J.H."/>
            <person name="Berthelot C."/>
            <person name="Roest Crollius H."/>
            <person name="Guiguen Y."/>
        </authorList>
    </citation>
    <scope>NUCLEOTIDE SEQUENCE</scope>
    <source>
        <strain evidence="11">Concon-B</strain>
    </source>
</reference>
<evidence type="ECO:0000259" key="10">
    <source>
        <dbReference type="PROSITE" id="PS50878"/>
    </source>
</evidence>
<dbReference type="InterPro" id="IPR043128">
    <property type="entry name" value="Rev_trsase/Diguanyl_cyclase"/>
</dbReference>
<dbReference type="EC" id="3.1.26.4" evidence="2"/>
<keyword evidence="12" id="KW-1185">Reference proteome</keyword>
<dbReference type="Gene3D" id="3.30.70.270">
    <property type="match status" value="1"/>
</dbReference>
<evidence type="ECO:0000256" key="9">
    <source>
        <dbReference type="ARBA" id="ARBA00022918"/>
    </source>
</evidence>
<dbReference type="InterPro" id="IPR050951">
    <property type="entry name" value="Retrovirus_Pol_polyprotein"/>
</dbReference>
<dbReference type="FunFam" id="3.10.10.10:FF:000007">
    <property type="entry name" value="Retrovirus-related Pol polyprotein from transposon 17.6-like Protein"/>
    <property type="match status" value="1"/>
</dbReference>
<comment type="caution">
    <text evidence="11">The sequence shown here is derived from an EMBL/GenBank/DDBJ whole genome shotgun (WGS) entry which is preliminary data.</text>
</comment>
<evidence type="ECO:0000256" key="6">
    <source>
        <dbReference type="ARBA" id="ARBA00022722"/>
    </source>
</evidence>
<dbReference type="InterPro" id="IPR043502">
    <property type="entry name" value="DNA/RNA_pol_sf"/>
</dbReference>